<evidence type="ECO:0000256" key="1">
    <source>
        <dbReference type="SAM" id="Coils"/>
    </source>
</evidence>
<gene>
    <name evidence="2" type="ORF">FEK35_30845</name>
</gene>
<evidence type="ECO:0008006" key="4">
    <source>
        <dbReference type="Google" id="ProtNLM"/>
    </source>
</evidence>
<name>A0A5R8P575_9NOCA</name>
<dbReference type="Gene3D" id="1.20.1170.10">
    <property type="match status" value="1"/>
</dbReference>
<sequence length="456" mass="49609">MTILEVPVQTYYDAADICARVAADWFNAFKTAMSSFGDTTLMSGSVGEGKEWGESYDERAQAAYSMSIDLVVAADNYARILRRAGYNMALADYDPKSGQPQPTAPNLNPSFTLSPQELTDLLVPPSVGGPGRGLVDDGLELAAKIGVPIPDGNTEKLESSADVWNNIATNGSVTGAAGELERAAAMFVHVQAPEVNFLDEDLRVLKTTAENLVATYQDLSRSCMSQKKALEDLRAELRKTLVDLATALAVEIGIKIAVGVVASCVTFGAGAAVMAASTAKTIDRFVDLLRVVLNSRKLHKTVEATKDTEQTRAELQRLANLFQKRMDDLEVAAKKAKEKIDDSIKSLRPHEQATVARLAEDPRFAGRTFKAPPPPDPGYDWYDDLGRHYDALGDGSNSQHFKLDQFTNSIDKHLLKSNDFTVIDMTGYTPQQIADVSKYVNSLPPASQEKIIRVGF</sequence>
<dbReference type="CDD" id="cd20726">
    <property type="entry name" value="CDI_toxin_BpE479_tRNase-like"/>
    <property type="match status" value="1"/>
</dbReference>
<dbReference type="RefSeq" id="WP_138459222.1">
    <property type="nucleotide sequence ID" value="NZ_VBUU01000064.1"/>
</dbReference>
<comment type="caution">
    <text evidence="2">The sequence shown here is derived from an EMBL/GenBank/DDBJ whole genome shotgun (WGS) entry which is preliminary data.</text>
</comment>
<organism evidence="2 3">
    <name type="scientific">Nocardia cyriacigeorgica</name>
    <dbReference type="NCBI Taxonomy" id="135487"/>
    <lineage>
        <taxon>Bacteria</taxon>
        <taxon>Bacillati</taxon>
        <taxon>Actinomycetota</taxon>
        <taxon>Actinomycetes</taxon>
        <taxon>Mycobacteriales</taxon>
        <taxon>Nocardiaceae</taxon>
        <taxon>Nocardia</taxon>
    </lineage>
</organism>
<dbReference type="EMBL" id="VBUU01000064">
    <property type="protein sequence ID" value="TLF92277.1"/>
    <property type="molecule type" value="Genomic_DNA"/>
</dbReference>
<dbReference type="OrthoDB" id="3698654at2"/>
<feature type="coiled-coil region" evidence="1">
    <location>
        <begin position="312"/>
        <end position="346"/>
    </location>
</feature>
<evidence type="ECO:0000313" key="2">
    <source>
        <dbReference type="EMBL" id="TLF92277.1"/>
    </source>
</evidence>
<protein>
    <recommendedName>
        <fullName evidence="4">WXG100 family type VII secretion target</fullName>
    </recommendedName>
</protein>
<accession>A0A5R8P575</accession>
<dbReference type="AlphaFoldDB" id="A0A5R8P575"/>
<evidence type="ECO:0000313" key="3">
    <source>
        <dbReference type="Proteomes" id="UP000308349"/>
    </source>
</evidence>
<keyword evidence="1" id="KW-0175">Coiled coil</keyword>
<proteinExistence type="predicted"/>
<reference evidence="2 3" key="1">
    <citation type="submission" date="2019-05" db="EMBL/GenBank/DDBJ databases">
        <title>Genomes sequences of two Nocardia cyriacigeorgica environmental isolates, type strains Nocardia asteroides ATCC 19247 and Nocardia cyriacigeorgica DSM 44484.</title>
        <authorList>
            <person name="Vautrin F."/>
            <person name="Bergeron E."/>
            <person name="Dubost A."/>
            <person name="Abrouk D."/>
            <person name="Rodriguez Nava V."/>
            <person name="Pujic P."/>
        </authorList>
    </citation>
    <scope>NUCLEOTIDE SEQUENCE [LARGE SCALE GENOMIC DNA]</scope>
    <source>
        <strain evidence="2 3">EML 1456</strain>
    </source>
</reference>
<feature type="coiled-coil region" evidence="1">
    <location>
        <begin position="216"/>
        <end position="247"/>
    </location>
</feature>
<dbReference type="Proteomes" id="UP000308349">
    <property type="component" value="Unassembled WGS sequence"/>
</dbReference>